<accession>A0A2H0UH26</accession>
<dbReference type="GO" id="GO:0003677">
    <property type="term" value="F:DNA binding"/>
    <property type="evidence" value="ECO:0007669"/>
    <property type="project" value="InterPro"/>
</dbReference>
<proteinExistence type="inferred from homology"/>
<keyword evidence="1" id="KW-0378">Hydrolase</keyword>
<dbReference type="InterPro" id="IPR011067">
    <property type="entry name" value="Plasmid_toxin/cell-grow_inhib"/>
</dbReference>
<name>A0A2H0UH26_9BACT</name>
<dbReference type="InterPro" id="IPR003477">
    <property type="entry name" value="PemK-like"/>
</dbReference>
<comment type="caution">
    <text evidence="2">The sequence shown here is derived from an EMBL/GenBank/DDBJ whole genome shotgun (WGS) entry which is preliminary data.</text>
</comment>
<dbReference type="Pfam" id="PF02452">
    <property type="entry name" value="PemK_toxin"/>
    <property type="match status" value="1"/>
</dbReference>
<evidence type="ECO:0000313" key="2">
    <source>
        <dbReference type="EMBL" id="PIR85713.1"/>
    </source>
</evidence>
<evidence type="ECO:0000313" key="3">
    <source>
        <dbReference type="Proteomes" id="UP000229612"/>
    </source>
</evidence>
<dbReference type="EMBL" id="PFBG01000033">
    <property type="protein sequence ID" value="PIR85713.1"/>
    <property type="molecule type" value="Genomic_DNA"/>
</dbReference>
<dbReference type="Proteomes" id="UP000229612">
    <property type="component" value="Unassembled WGS sequence"/>
</dbReference>
<dbReference type="Gene3D" id="2.30.30.110">
    <property type="match status" value="1"/>
</dbReference>
<dbReference type="AlphaFoldDB" id="A0A2H0UH26"/>
<protein>
    <recommendedName>
        <fullName evidence="1">mRNA interferase</fullName>
        <ecNumber evidence="1">3.1.-.-</ecNumber>
    </recommendedName>
</protein>
<dbReference type="SUPFAM" id="SSF50118">
    <property type="entry name" value="Cell growth inhibitor/plasmid maintenance toxic component"/>
    <property type="match status" value="1"/>
</dbReference>
<organism evidence="2 3">
    <name type="scientific">Candidatus Kaiserbacteria bacterium CG10_big_fil_rev_8_21_14_0_10_44_10</name>
    <dbReference type="NCBI Taxonomy" id="1974606"/>
    <lineage>
        <taxon>Bacteria</taxon>
        <taxon>Candidatus Kaiseribacteriota</taxon>
    </lineage>
</organism>
<keyword evidence="1 2" id="KW-0255">Endonuclease</keyword>
<comment type="function">
    <text evidence="1">Toxic component of a type II toxin-antitoxin (TA) system.</text>
</comment>
<comment type="similarity">
    <text evidence="1">Belongs to the PemK/MazF family.</text>
</comment>
<dbReference type="EC" id="3.1.-.-" evidence="1"/>
<reference evidence="3" key="1">
    <citation type="submission" date="2017-09" db="EMBL/GenBank/DDBJ databases">
        <title>Depth-based differentiation of microbial function through sediment-hosted aquifers and enrichment of novel symbionts in the deep terrestrial subsurface.</title>
        <authorList>
            <person name="Probst A.J."/>
            <person name="Ladd B."/>
            <person name="Jarett J.K."/>
            <person name="Geller-Mcgrath D.E."/>
            <person name="Sieber C.M.K."/>
            <person name="Emerson J.B."/>
            <person name="Anantharaman K."/>
            <person name="Thomas B.C."/>
            <person name="Malmstrom R."/>
            <person name="Stieglmeier M."/>
            <person name="Klingl A."/>
            <person name="Woyke T."/>
            <person name="Ryan C.M."/>
            <person name="Banfield J.F."/>
        </authorList>
    </citation>
    <scope>NUCLEOTIDE SEQUENCE [LARGE SCALE GENOMIC DNA]</scope>
</reference>
<dbReference type="GO" id="GO:0006402">
    <property type="term" value="P:mRNA catabolic process"/>
    <property type="evidence" value="ECO:0007669"/>
    <property type="project" value="TreeGrafter"/>
</dbReference>
<keyword evidence="1" id="KW-0540">Nuclease</keyword>
<dbReference type="PIRSF" id="PIRSF033490">
    <property type="entry name" value="MazF"/>
    <property type="match status" value="1"/>
</dbReference>
<sequence>MVNKSYTPDRGDLVWVDFNPTRGREQAKVRPAIVVSPKTYNQKTNLAIMCPITSVQKNYPFEVKVEDKKVSGVILSDHVRSLDWKVRNTKFISKAKQSVIAEVQTKLGLLVCSK</sequence>
<dbReference type="GO" id="GO:0004521">
    <property type="term" value="F:RNA endonuclease activity"/>
    <property type="evidence" value="ECO:0007669"/>
    <property type="project" value="TreeGrafter"/>
</dbReference>
<dbReference type="NCBIfam" id="NF007386">
    <property type="entry name" value="PRK09907.1"/>
    <property type="match status" value="1"/>
</dbReference>
<dbReference type="GO" id="GO:0016787">
    <property type="term" value="F:hydrolase activity"/>
    <property type="evidence" value="ECO:0007669"/>
    <property type="project" value="UniProtKB-KW"/>
</dbReference>
<dbReference type="PANTHER" id="PTHR33988:SF3">
    <property type="entry name" value="ENDORIBONUCLEASE TOXIN CHPB-RELATED"/>
    <property type="match status" value="1"/>
</dbReference>
<gene>
    <name evidence="2" type="ORF">COU14_02985</name>
</gene>
<dbReference type="GO" id="GO:0016075">
    <property type="term" value="P:rRNA catabolic process"/>
    <property type="evidence" value="ECO:0007669"/>
    <property type="project" value="TreeGrafter"/>
</dbReference>
<dbReference type="PANTHER" id="PTHR33988">
    <property type="entry name" value="ENDORIBONUCLEASE MAZF-RELATED"/>
    <property type="match status" value="1"/>
</dbReference>
<evidence type="ECO:0000256" key="1">
    <source>
        <dbReference type="PIRNR" id="PIRNR033490"/>
    </source>
</evidence>